<organism evidence="1 2">
    <name type="scientific">Paramuricea clavata</name>
    <name type="common">Red gorgonian</name>
    <name type="synonym">Violescent sea-whip</name>
    <dbReference type="NCBI Taxonomy" id="317549"/>
    <lineage>
        <taxon>Eukaryota</taxon>
        <taxon>Metazoa</taxon>
        <taxon>Cnidaria</taxon>
        <taxon>Anthozoa</taxon>
        <taxon>Octocorallia</taxon>
        <taxon>Malacalcyonacea</taxon>
        <taxon>Plexauridae</taxon>
        <taxon>Paramuricea</taxon>
    </lineage>
</organism>
<comment type="caution">
    <text evidence="1">The sequence shown here is derived from an EMBL/GenBank/DDBJ whole genome shotgun (WGS) entry which is preliminary data.</text>
</comment>
<dbReference type="EMBL" id="CACRXK020008655">
    <property type="protein sequence ID" value="CAB4015276.1"/>
    <property type="molecule type" value="Genomic_DNA"/>
</dbReference>
<keyword evidence="2" id="KW-1185">Reference proteome</keyword>
<protein>
    <submittedName>
        <fullName evidence="1">Uncharacterized protein</fullName>
    </submittedName>
</protein>
<proteinExistence type="predicted"/>
<evidence type="ECO:0000313" key="2">
    <source>
        <dbReference type="Proteomes" id="UP001152795"/>
    </source>
</evidence>
<accession>A0A6S7IBZ8</accession>
<gene>
    <name evidence="1" type="ORF">PACLA_8A053105</name>
</gene>
<reference evidence="1" key="1">
    <citation type="submission" date="2020-04" db="EMBL/GenBank/DDBJ databases">
        <authorList>
            <person name="Alioto T."/>
            <person name="Alioto T."/>
            <person name="Gomez Garrido J."/>
        </authorList>
    </citation>
    <scope>NUCLEOTIDE SEQUENCE</scope>
    <source>
        <strain evidence="1">A484AB</strain>
    </source>
</reference>
<evidence type="ECO:0000313" key="1">
    <source>
        <dbReference type="EMBL" id="CAB4015276.1"/>
    </source>
</evidence>
<name>A0A6S7IBZ8_PARCT</name>
<dbReference type="OrthoDB" id="5988101at2759"/>
<sequence>MTAVDLDYTVYVQVERRQQLDIIEICQKGHSKFMVDGERSNQVSEEVQQLNEKKKRWYFTPTAHTCPNTLQLPTESMVLPLPSEEDLFQLYDMAFKNTHFGIR</sequence>
<dbReference type="AlphaFoldDB" id="A0A6S7IBZ8"/>
<dbReference type="Proteomes" id="UP001152795">
    <property type="component" value="Unassembled WGS sequence"/>
</dbReference>